<dbReference type="InParanoid" id="A0A077ZN36"/>
<feature type="transmembrane region" description="Helical" evidence="1">
    <location>
        <begin position="264"/>
        <end position="285"/>
    </location>
</feature>
<organism evidence="2 3">
    <name type="scientific">Stylonychia lemnae</name>
    <name type="common">Ciliate</name>
    <dbReference type="NCBI Taxonomy" id="5949"/>
    <lineage>
        <taxon>Eukaryota</taxon>
        <taxon>Sar</taxon>
        <taxon>Alveolata</taxon>
        <taxon>Ciliophora</taxon>
        <taxon>Intramacronucleata</taxon>
        <taxon>Spirotrichea</taxon>
        <taxon>Stichotrichia</taxon>
        <taxon>Sporadotrichida</taxon>
        <taxon>Oxytrichidae</taxon>
        <taxon>Stylonychinae</taxon>
        <taxon>Stylonychia</taxon>
    </lineage>
</organism>
<sequence>MYFSLLSLPRKYLYLIPEAVSIPSPTQNQHQGDETRGALAPCLTNSKTKPNFSACWRIYDQEFQNYLLQQGFLESLIDNCEENAIQSFADFNELLKRFLARYINNFQEQRSQKIGQNDSIYYHLVEEAEEIDEQLRFKNQDPIQYAENLGKTQFYEMLKELQQKKVQDSKTYQDFLMSNEISPPPLKFHSKLGKNYLNFSSTYVIVAYAIYAGEEIGKYFRGEISLKMVAKRIAISAISTGCNTLVFCAVTVPLEIVIVSALDAFSIGLSSLVLGFIGLLAVYYSSEHINNQAIRQADKYFDTNDEDEIINQKQFYLNSLKILNATETSKIDEINAEKKRLLVIYHPDQNKDKIEWAHQKIASVIIAFECIKYYREVNNIFY</sequence>
<evidence type="ECO:0000313" key="3">
    <source>
        <dbReference type="Proteomes" id="UP000039865"/>
    </source>
</evidence>
<keyword evidence="1" id="KW-1133">Transmembrane helix</keyword>
<protein>
    <recommendedName>
        <fullName evidence="4">J domain-containing protein</fullName>
    </recommendedName>
</protein>
<proteinExistence type="predicted"/>
<feature type="transmembrane region" description="Helical" evidence="1">
    <location>
        <begin position="196"/>
        <end position="213"/>
    </location>
</feature>
<name>A0A077ZN36_STYLE</name>
<evidence type="ECO:0000313" key="2">
    <source>
        <dbReference type="EMBL" id="CDW71387.1"/>
    </source>
</evidence>
<keyword evidence="3" id="KW-1185">Reference proteome</keyword>
<dbReference type="EMBL" id="CCKQ01000326">
    <property type="protein sequence ID" value="CDW71387.1"/>
    <property type="molecule type" value="Genomic_DNA"/>
</dbReference>
<dbReference type="Proteomes" id="UP000039865">
    <property type="component" value="Unassembled WGS sequence"/>
</dbReference>
<reference evidence="2 3" key="1">
    <citation type="submission" date="2014-06" db="EMBL/GenBank/DDBJ databases">
        <authorList>
            <person name="Swart Estienne"/>
        </authorList>
    </citation>
    <scope>NUCLEOTIDE SEQUENCE [LARGE SCALE GENOMIC DNA]</scope>
    <source>
        <strain evidence="2 3">130c</strain>
    </source>
</reference>
<dbReference type="InterPro" id="IPR036869">
    <property type="entry name" value="J_dom_sf"/>
</dbReference>
<keyword evidence="1" id="KW-0472">Membrane</keyword>
<dbReference type="SUPFAM" id="SSF46565">
    <property type="entry name" value="Chaperone J-domain"/>
    <property type="match status" value="1"/>
</dbReference>
<feature type="transmembrane region" description="Helical" evidence="1">
    <location>
        <begin position="233"/>
        <end position="258"/>
    </location>
</feature>
<evidence type="ECO:0008006" key="4">
    <source>
        <dbReference type="Google" id="ProtNLM"/>
    </source>
</evidence>
<keyword evidence="1" id="KW-0812">Transmembrane</keyword>
<accession>A0A077ZN36</accession>
<gene>
    <name evidence="2" type="primary">Contig8399.g8956</name>
    <name evidence="2" type="ORF">STYLEM_330</name>
</gene>
<dbReference type="AlphaFoldDB" id="A0A077ZN36"/>
<evidence type="ECO:0000256" key="1">
    <source>
        <dbReference type="SAM" id="Phobius"/>
    </source>
</evidence>